<evidence type="ECO:0000256" key="1">
    <source>
        <dbReference type="SAM" id="Phobius"/>
    </source>
</evidence>
<name>A0ABD5X7A1_9EURY</name>
<protein>
    <submittedName>
        <fullName evidence="2">Uncharacterized protein</fullName>
    </submittedName>
</protein>
<feature type="transmembrane region" description="Helical" evidence="1">
    <location>
        <begin position="21"/>
        <end position="42"/>
    </location>
</feature>
<keyword evidence="1" id="KW-0472">Membrane</keyword>
<dbReference type="AlphaFoldDB" id="A0ABD5X7A1"/>
<dbReference type="Proteomes" id="UP001596414">
    <property type="component" value="Unassembled WGS sequence"/>
</dbReference>
<evidence type="ECO:0000313" key="3">
    <source>
        <dbReference type="Proteomes" id="UP001596414"/>
    </source>
</evidence>
<accession>A0ABD5X7A1</accession>
<keyword evidence="1" id="KW-1133">Transmembrane helix</keyword>
<evidence type="ECO:0000313" key="2">
    <source>
        <dbReference type="EMBL" id="MFC7127091.1"/>
    </source>
</evidence>
<feature type="transmembrane region" description="Helical" evidence="1">
    <location>
        <begin position="71"/>
        <end position="88"/>
    </location>
</feature>
<keyword evidence="1" id="KW-0812">Transmembrane</keyword>
<dbReference type="RefSeq" id="WP_267637054.1">
    <property type="nucleotide sequence ID" value="NZ_JAODIY010000009.1"/>
</dbReference>
<reference evidence="2 3" key="1">
    <citation type="journal article" date="2014" name="Int. J. Syst. Evol. Microbiol.">
        <title>Complete genome sequence of Corynebacterium casei LMG S-19264T (=DSM 44701T), isolated from a smear-ripened cheese.</title>
        <authorList>
            <consortium name="US DOE Joint Genome Institute (JGI-PGF)"/>
            <person name="Walter F."/>
            <person name="Albersmeier A."/>
            <person name="Kalinowski J."/>
            <person name="Ruckert C."/>
        </authorList>
    </citation>
    <scope>NUCLEOTIDE SEQUENCE [LARGE SCALE GENOMIC DNA]</scope>
    <source>
        <strain evidence="2 3">CGMCC 4.7215</strain>
    </source>
</reference>
<comment type="caution">
    <text evidence="2">The sequence shown here is derived from an EMBL/GenBank/DDBJ whole genome shotgun (WGS) entry which is preliminary data.</text>
</comment>
<proteinExistence type="predicted"/>
<organism evidence="2 3">
    <name type="scientific">Halovenus rubra</name>
    <dbReference type="NCBI Taxonomy" id="869890"/>
    <lineage>
        <taxon>Archaea</taxon>
        <taxon>Methanobacteriati</taxon>
        <taxon>Methanobacteriota</taxon>
        <taxon>Stenosarchaea group</taxon>
        <taxon>Halobacteria</taxon>
        <taxon>Halobacteriales</taxon>
        <taxon>Haloarculaceae</taxon>
        <taxon>Halovenus</taxon>
    </lineage>
</organism>
<dbReference type="EMBL" id="JBHSZQ010000047">
    <property type="protein sequence ID" value="MFC7127091.1"/>
    <property type="molecule type" value="Genomic_DNA"/>
</dbReference>
<sequence>MTEETATDDEREPIFEPRERALITASASIALVVGLWLGHWLVPSEAFAEHITHNATYTEGVDAYYQPTNRLLPLFSVFILALGGYWSYRGFVEADEEVAES</sequence>
<gene>
    <name evidence="2" type="ORF">ACFQJ7_13840</name>
</gene>